<dbReference type="InterPro" id="IPR020846">
    <property type="entry name" value="MFS_dom"/>
</dbReference>
<feature type="transmembrane region" description="Helical" evidence="8">
    <location>
        <begin position="322"/>
        <end position="341"/>
    </location>
</feature>
<keyword evidence="11" id="KW-1185">Reference proteome</keyword>
<comment type="similarity">
    <text evidence="2">Belongs to the major facilitator superfamily. EmrB family.</text>
</comment>
<feature type="transmembrane region" description="Helical" evidence="8">
    <location>
        <begin position="93"/>
        <end position="111"/>
    </location>
</feature>
<evidence type="ECO:0000256" key="2">
    <source>
        <dbReference type="ARBA" id="ARBA00008537"/>
    </source>
</evidence>
<name>A0ABP9QRN4_9RHOO</name>
<evidence type="ECO:0000256" key="5">
    <source>
        <dbReference type="ARBA" id="ARBA00022692"/>
    </source>
</evidence>
<feature type="transmembrane region" description="Helical" evidence="8">
    <location>
        <begin position="259"/>
        <end position="282"/>
    </location>
</feature>
<keyword evidence="3" id="KW-0813">Transport</keyword>
<dbReference type="CDD" id="cd17503">
    <property type="entry name" value="MFS_LmrB_MDR_like"/>
    <property type="match status" value="1"/>
</dbReference>
<dbReference type="InterPro" id="IPR004638">
    <property type="entry name" value="EmrB-like"/>
</dbReference>
<feature type="transmembrane region" description="Helical" evidence="8">
    <location>
        <begin position="188"/>
        <end position="207"/>
    </location>
</feature>
<comment type="subcellular location">
    <subcellularLocation>
        <location evidence="1">Cell membrane</location>
        <topology evidence="1">Multi-pass membrane protein</topology>
    </subcellularLocation>
</comment>
<keyword evidence="5 8" id="KW-0812">Transmembrane</keyword>
<feature type="transmembrane region" description="Helical" evidence="8">
    <location>
        <begin position="466"/>
        <end position="484"/>
    </location>
</feature>
<dbReference type="InterPro" id="IPR036259">
    <property type="entry name" value="MFS_trans_sf"/>
</dbReference>
<feature type="transmembrane region" description="Helical" evidence="8">
    <location>
        <begin position="123"/>
        <end position="144"/>
    </location>
</feature>
<dbReference type="EMBL" id="BAABLD010000008">
    <property type="protein sequence ID" value="GAA5165874.1"/>
    <property type="molecule type" value="Genomic_DNA"/>
</dbReference>
<sequence>MATVALSLATFMNVLDTTIANVSLPAIAGDVGVSPNQGTWVITSFAVANAISVPLTGWLTQRFGAVRLFVASILLFTLASLLCGLSTSLPMLIAFRILQGAVAGPMIPLSQTLLMSSYPKEKVGLALAAWSMTTLVAPVMGPILGGWISDNISWPWIFYVNIPAGLLAAWVVWGIFKTRETPRRLVPVDLVGLVLLVVWVAALQLTLDKGKELDWFNSSEIILLAITAFVGFCFFIVWELGEAHPVVDLHLFRKRNFTVATLAVSLGYGLFFGTVVLMPLWLQQFMGYTSTWAGLATAPIGILAILLSPVVGKNLPKFDARYVASIAFVIFALVSFMRSQFTTQVDYWTLFLPQFIQGAAMATFFIPLVSISLSQVAPQQIPSASGVSSFVRITCGALGASIFTTLWESRAGQHHAQLAEGINPFRPEAANTLAQMQASGMSEQQALSVIDRLLNQQSFTLAADELFWASAILFVLLTVTVWFATPVRGGKAGAGGDH</sequence>
<dbReference type="Proteomes" id="UP001500547">
    <property type="component" value="Unassembled WGS sequence"/>
</dbReference>
<dbReference type="InterPro" id="IPR011701">
    <property type="entry name" value="MFS"/>
</dbReference>
<keyword evidence="7 8" id="KW-0472">Membrane</keyword>
<dbReference type="PANTHER" id="PTHR42718:SF9">
    <property type="entry name" value="MAJOR FACILITATOR SUPERFAMILY MULTIDRUG TRANSPORTER MFSC"/>
    <property type="match status" value="1"/>
</dbReference>
<evidence type="ECO:0000256" key="4">
    <source>
        <dbReference type="ARBA" id="ARBA00022475"/>
    </source>
</evidence>
<dbReference type="PRINTS" id="PR01036">
    <property type="entry name" value="TCRTETB"/>
</dbReference>
<dbReference type="PROSITE" id="PS50850">
    <property type="entry name" value="MFS"/>
    <property type="match status" value="1"/>
</dbReference>
<evidence type="ECO:0000256" key="3">
    <source>
        <dbReference type="ARBA" id="ARBA00022448"/>
    </source>
</evidence>
<protein>
    <submittedName>
        <fullName evidence="10">DHA2 family efflux MFS transporter permease subunit</fullName>
    </submittedName>
</protein>
<evidence type="ECO:0000256" key="1">
    <source>
        <dbReference type="ARBA" id="ARBA00004651"/>
    </source>
</evidence>
<feature type="transmembrane region" description="Helical" evidence="8">
    <location>
        <begin position="66"/>
        <end position="87"/>
    </location>
</feature>
<gene>
    <name evidence="10" type="ORF">GCM10025770_22120</name>
</gene>
<organism evidence="10 11">
    <name type="scientific">Viridibacterium curvum</name>
    <dbReference type="NCBI Taxonomy" id="1101404"/>
    <lineage>
        <taxon>Bacteria</taxon>
        <taxon>Pseudomonadati</taxon>
        <taxon>Pseudomonadota</taxon>
        <taxon>Betaproteobacteria</taxon>
        <taxon>Rhodocyclales</taxon>
        <taxon>Rhodocyclaceae</taxon>
        <taxon>Viridibacterium</taxon>
    </lineage>
</organism>
<dbReference type="Gene3D" id="1.20.1720.10">
    <property type="entry name" value="Multidrug resistance protein D"/>
    <property type="match status" value="1"/>
</dbReference>
<dbReference type="PANTHER" id="PTHR42718">
    <property type="entry name" value="MAJOR FACILITATOR SUPERFAMILY MULTIDRUG TRANSPORTER MFSC"/>
    <property type="match status" value="1"/>
</dbReference>
<feature type="transmembrane region" description="Helical" evidence="8">
    <location>
        <begin position="288"/>
        <end position="310"/>
    </location>
</feature>
<keyword evidence="4" id="KW-1003">Cell membrane</keyword>
<dbReference type="NCBIfam" id="TIGR00711">
    <property type="entry name" value="efflux_EmrB"/>
    <property type="match status" value="1"/>
</dbReference>
<evidence type="ECO:0000256" key="8">
    <source>
        <dbReference type="SAM" id="Phobius"/>
    </source>
</evidence>
<feature type="transmembrane region" description="Helical" evidence="8">
    <location>
        <begin position="38"/>
        <end position="59"/>
    </location>
</feature>
<feature type="domain" description="Major facilitator superfamily (MFS) profile" evidence="9">
    <location>
        <begin position="2"/>
        <end position="489"/>
    </location>
</feature>
<feature type="transmembrane region" description="Helical" evidence="8">
    <location>
        <begin position="156"/>
        <end position="176"/>
    </location>
</feature>
<evidence type="ECO:0000313" key="11">
    <source>
        <dbReference type="Proteomes" id="UP001500547"/>
    </source>
</evidence>
<comment type="caution">
    <text evidence="10">The sequence shown here is derived from an EMBL/GenBank/DDBJ whole genome shotgun (WGS) entry which is preliminary data.</text>
</comment>
<keyword evidence="6 8" id="KW-1133">Transmembrane helix</keyword>
<dbReference type="Gene3D" id="1.20.1250.20">
    <property type="entry name" value="MFS general substrate transporter like domains"/>
    <property type="match status" value="1"/>
</dbReference>
<dbReference type="SUPFAM" id="SSF103473">
    <property type="entry name" value="MFS general substrate transporter"/>
    <property type="match status" value="1"/>
</dbReference>
<evidence type="ECO:0000313" key="10">
    <source>
        <dbReference type="EMBL" id="GAA5165874.1"/>
    </source>
</evidence>
<reference evidence="11" key="1">
    <citation type="journal article" date="2019" name="Int. J. Syst. Evol. Microbiol.">
        <title>The Global Catalogue of Microorganisms (GCM) 10K type strain sequencing project: providing services to taxonomists for standard genome sequencing and annotation.</title>
        <authorList>
            <consortium name="The Broad Institute Genomics Platform"/>
            <consortium name="The Broad Institute Genome Sequencing Center for Infectious Disease"/>
            <person name="Wu L."/>
            <person name="Ma J."/>
        </authorList>
    </citation>
    <scope>NUCLEOTIDE SEQUENCE [LARGE SCALE GENOMIC DNA]</scope>
    <source>
        <strain evidence="11">JCM 18715</strain>
    </source>
</reference>
<evidence type="ECO:0000259" key="9">
    <source>
        <dbReference type="PROSITE" id="PS50850"/>
    </source>
</evidence>
<evidence type="ECO:0000256" key="7">
    <source>
        <dbReference type="ARBA" id="ARBA00023136"/>
    </source>
</evidence>
<feature type="transmembrane region" description="Helical" evidence="8">
    <location>
        <begin position="347"/>
        <end position="369"/>
    </location>
</feature>
<accession>A0ABP9QRN4</accession>
<evidence type="ECO:0000256" key="6">
    <source>
        <dbReference type="ARBA" id="ARBA00022989"/>
    </source>
</evidence>
<dbReference type="Pfam" id="PF07690">
    <property type="entry name" value="MFS_1"/>
    <property type="match status" value="1"/>
</dbReference>
<proteinExistence type="inferred from homology"/>
<feature type="transmembrane region" description="Helical" evidence="8">
    <location>
        <begin position="219"/>
        <end position="238"/>
    </location>
</feature>